<keyword evidence="7" id="KW-0472">Membrane</keyword>
<dbReference type="InterPro" id="IPR013766">
    <property type="entry name" value="Thioredoxin_domain"/>
</dbReference>
<dbReference type="SUPFAM" id="SSF52833">
    <property type="entry name" value="Thioredoxin-like"/>
    <property type="match status" value="1"/>
</dbReference>
<keyword evidence="2" id="KW-0732">Signal</keyword>
<keyword evidence="7" id="KW-0812">Transmembrane</keyword>
<proteinExistence type="inferred from homology"/>
<dbReference type="Gene3D" id="3.40.30.10">
    <property type="entry name" value="Glutaredoxin"/>
    <property type="match status" value="1"/>
</dbReference>
<sequence>MWRLKAKDPVESHMRNAARRNTTRRDSILVVMLVLAAAGLIAYLLTGRSGEARPDAAGAPPGQEQPASQQGGPSGEPGRDTANPLAIGKPDAPVKMVMYSDFRCPFCGKFSRDTEPVLVDRYVQTGVLRIEWRDYPIFGVQSIDAARAGRAAAEQGRFWEFTRAVYQESPPTGHPDLTRDKLRDFAAKAGVPDLARFEADLGSNRFDSAIQQDLTEGGTIGVYSTPTFLINGRPLLGAQPLETFTAAIDEAAR</sequence>
<evidence type="ECO:0000256" key="2">
    <source>
        <dbReference type="ARBA" id="ARBA00022729"/>
    </source>
</evidence>
<keyword evidence="10" id="KW-1185">Reference proteome</keyword>
<dbReference type="InterPro" id="IPR012336">
    <property type="entry name" value="Thioredoxin-like_fold"/>
</dbReference>
<evidence type="ECO:0000256" key="1">
    <source>
        <dbReference type="ARBA" id="ARBA00005791"/>
    </source>
</evidence>
<dbReference type="AlphaFoldDB" id="A0A9W6QZL8"/>
<dbReference type="GO" id="GO:0016491">
    <property type="term" value="F:oxidoreductase activity"/>
    <property type="evidence" value="ECO:0007669"/>
    <property type="project" value="UniProtKB-KW"/>
</dbReference>
<dbReference type="PROSITE" id="PS51352">
    <property type="entry name" value="THIOREDOXIN_2"/>
    <property type="match status" value="1"/>
</dbReference>
<feature type="compositionally biased region" description="Low complexity" evidence="6">
    <location>
        <begin position="56"/>
        <end position="71"/>
    </location>
</feature>
<keyword evidence="3" id="KW-0560">Oxidoreductase</keyword>
<protein>
    <recommendedName>
        <fullName evidence="8">Thioredoxin domain-containing protein</fullName>
    </recommendedName>
</protein>
<keyword evidence="5" id="KW-0676">Redox-active center</keyword>
<evidence type="ECO:0000256" key="6">
    <source>
        <dbReference type="SAM" id="MobiDB-lite"/>
    </source>
</evidence>
<dbReference type="Pfam" id="PF13462">
    <property type="entry name" value="Thioredoxin_4"/>
    <property type="match status" value="1"/>
</dbReference>
<dbReference type="Proteomes" id="UP001165136">
    <property type="component" value="Unassembled WGS sequence"/>
</dbReference>
<dbReference type="PANTHER" id="PTHR13887">
    <property type="entry name" value="GLUTATHIONE S-TRANSFERASE KAPPA"/>
    <property type="match status" value="1"/>
</dbReference>
<dbReference type="InterPro" id="IPR036249">
    <property type="entry name" value="Thioredoxin-like_sf"/>
</dbReference>
<evidence type="ECO:0000256" key="4">
    <source>
        <dbReference type="ARBA" id="ARBA00023157"/>
    </source>
</evidence>
<evidence type="ECO:0000256" key="3">
    <source>
        <dbReference type="ARBA" id="ARBA00023002"/>
    </source>
</evidence>
<feature type="domain" description="Thioredoxin" evidence="8">
    <location>
        <begin position="59"/>
        <end position="253"/>
    </location>
</feature>
<reference evidence="9" key="1">
    <citation type="submission" date="2023-03" db="EMBL/GenBank/DDBJ databases">
        <title>Amycolatopsis taiwanensis NBRC 103393.</title>
        <authorList>
            <person name="Ichikawa N."/>
            <person name="Sato H."/>
            <person name="Tonouchi N."/>
        </authorList>
    </citation>
    <scope>NUCLEOTIDE SEQUENCE</scope>
    <source>
        <strain evidence="9">NBRC 103393</strain>
    </source>
</reference>
<feature type="region of interest" description="Disordered" evidence="6">
    <location>
        <begin position="52"/>
        <end position="87"/>
    </location>
</feature>
<accession>A0A9W6QZL8</accession>
<keyword evidence="7" id="KW-1133">Transmembrane helix</keyword>
<comment type="caution">
    <text evidence="9">The sequence shown here is derived from an EMBL/GenBank/DDBJ whole genome shotgun (WGS) entry which is preliminary data.</text>
</comment>
<evidence type="ECO:0000313" key="9">
    <source>
        <dbReference type="EMBL" id="GLY64952.1"/>
    </source>
</evidence>
<name>A0A9W6QZL8_9PSEU</name>
<evidence type="ECO:0000259" key="8">
    <source>
        <dbReference type="PROSITE" id="PS51352"/>
    </source>
</evidence>
<dbReference type="PANTHER" id="PTHR13887:SF14">
    <property type="entry name" value="DISULFIDE BOND FORMATION PROTEIN D"/>
    <property type="match status" value="1"/>
</dbReference>
<organism evidence="9 10">
    <name type="scientific">Amycolatopsis taiwanensis</name>
    <dbReference type="NCBI Taxonomy" id="342230"/>
    <lineage>
        <taxon>Bacteria</taxon>
        <taxon>Bacillati</taxon>
        <taxon>Actinomycetota</taxon>
        <taxon>Actinomycetes</taxon>
        <taxon>Pseudonocardiales</taxon>
        <taxon>Pseudonocardiaceae</taxon>
        <taxon>Amycolatopsis</taxon>
    </lineage>
</organism>
<evidence type="ECO:0000256" key="7">
    <source>
        <dbReference type="SAM" id="Phobius"/>
    </source>
</evidence>
<dbReference type="EMBL" id="BSTI01000003">
    <property type="protein sequence ID" value="GLY64952.1"/>
    <property type="molecule type" value="Genomic_DNA"/>
</dbReference>
<gene>
    <name evidence="9" type="ORF">Atai01_15710</name>
</gene>
<evidence type="ECO:0000256" key="5">
    <source>
        <dbReference type="ARBA" id="ARBA00023284"/>
    </source>
</evidence>
<comment type="similarity">
    <text evidence="1">Belongs to the thioredoxin family. DsbA subfamily.</text>
</comment>
<keyword evidence="4" id="KW-1015">Disulfide bond</keyword>
<evidence type="ECO:0000313" key="10">
    <source>
        <dbReference type="Proteomes" id="UP001165136"/>
    </source>
</evidence>
<feature type="transmembrane region" description="Helical" evidence="7">
    <location>
        <begin position="28"/>
        <end position="45"/>
    </location>
</feature>